<evidence type="ECO:0000313" key="3">
    <source>
        <dbReference type="EMBL" id="ABI68850.1"/>
    </source>
</evidence>
<dbReference type="SUPFAM" id="SSF52540">
    <property type="entry name" value="P-loop containing nucleoside triphosphate hydrolases"/>
    <property type="match status" value="2"/>
</dbReference>
<keyword evidence="4" id="KW-1185">Reference proteome</keyword>
<dbReference type="STRING" id="335541.Swol_1547"/>
<dbReference type="Gene3D" id="3.40.50.300">
    <property type="entry name" value="P-loop containing nucleotide triphosphate hydrolases"/>
    <property type="match status" value="1"/>
</dbReference>
<dbReference type="eggNOG" id="COG3587">
    <property type="taxonomic scope" value="Bacteria"/>
</dbReference>
<dbReference type="AlphaFoldDB" id="Q0AWQ4"/>
<dbReference type="InterPro" id="IPR045572">
    <property type="entry name" value="RE_endonuc_C"/>
</dbReference>
<dbReference type="GO" id="GO:0003677">
    <property type="term" value="F:DNA binding"/>
    <property type="evidence" value="ECO:0007669"/>
    <property type="project" value="InterPro"/>
</dbReference>
<feature type="domain" description="Type III restriction enzyme C-terminal endonuclease" evidence="2">
    <location>
        <begin position="875"/>
        <end position="980"/>
    </location>
</feature>
<reference evidence="4" key="1">
    <citation type="journal article" date="2010" name="Environ. Microbiol.">
        <title>The genome of Syntrophomonas wolfei: new insights into syntrophic metabolism and biohydrogen production.</title>
        <authorList>
            <person name="Sieber J.R."/>
            <person name="Sims D.R."/>
            <person name="Han C."/>
            <person name="Kim E."/>
            <person name="Lykidis A."/>
            <person name="Lapidus A.L."/>
            <person name="McDonnald E."/>
            <person name="Rohlin L."/>
            <person name="Culley D.E."/>
            <person name="Gunsalus R."/>
            <person name="McInerney M.J."/>
        </authorList>
    </citation>
    <scope>NUCLEOTIDE SEQUENCE [LARGE SCALE GENOMIC DNA]</scope>
    <source>
        <strain evidence="4">DSM 2245B / Goettingen</strain>
    </source>
</reference>
<name>Q0AWQ4_SYNWW</name>
<dbReference type="GO" id="GO:0015668">
    <property type="term" value="F:type III site-specific deoxyribonuclease activity"/>
    <property type="evidence" value="ECO:0007669"/>
    <property type="project" value="InterPro"/>
</dbReference>
<dbReference type="GO" id="GO:0005524">
    <property type="term" value="F:ATP binding"/>
    <property type="evidence" value="ECO:0007669"/>
    <property type="project" value="InterPro"/>
</dbReference>
<accession>Q0AWQ4</accession>
<dbReference type="InterPro" id="IPR027417">
    <property type="entry name" value="P-loop_NTPase"/>
</dbReference>
<feature type="domain" description="Helicase/UvrB N-terminal" evidence="1">
    <location>
        <begin position="85"/>
        <end position="256"/>
    </location>
</feature>
<proteinExistence type="predicted"/>
<organism evidence="3 4">
    <name type="scientific">Syntrophomonas wolfei subsp. wolfei (strain DSM 2245B / Goettingen)</name>
    <dbReference type="NCBI Taxonomy" id="335541"/>
    <lineage>
        <taxon>Bacteria</taxon>
        <taxon>Bacillati</taxon>
        <taxon>Bacillota</taxon>
        <taxon>Clostridia</taxon>
        <taxon>Eubacteriales</taxon>
        <taxon>Syntrophomonadaceae</taxon>
        <taxon>Syntrophomonas</taxon>
    </lineage>
</organism>
<keyword evidence="3" id="KW-0378">Hydrolase</keyword>
<dbReference type="OrthoDB" id="9804145at2"/>
<evidence type="ECO:0000259" key="2">
    <source>
        <dbReference type="Pfam" id="PF19778"/>
    </source>
</evidence>
<evidence type="ECO:0000313" key="4">
    <source>
        <dbReference type="Proteomes" id="UP000001968"/>
    </source>
</evidence>
<keyword evidence="3" id="KW-0540">Nuclease</keyword>
<dbReference type="Proteomes" id="UP000001968">
    <property type="component" value="Chromosome"/>
</dbReference>
<protein>
    <submittedName>
        <fullName evidence="3">Type III restriction system endonuclease</fullName>
    </submittedName>
</protein>
<dbReference type="REBASE" id="12315">
    <property type="entry name" value="SwoGORF1548P"/>
</dbReference>
<evidence type="ECO:0000259" key="1">
    <source>
        <dbReference type="Pfam" id="PF04851"/>
    </source>
</evidence>
<keyword evidence="3" id="KW-0255">Endonuclease</keyword>
<dbReference type="Pfam" id="PF19778">
    <property type="entry name" value="RE_endonuc"/>
    <property type="match status" value="1"/>
</dbReference>
<sequence>MKLKFVSDQQFQLDAVASISDIFQGQAVKQANFSVASTMGSSAQGELGYQTELGYANKLDLLDDELLENINRIQLRNGLPKSTDIQGRNFTVEMETGTGKTYVYIRTIYELNKLYGFTKFIIVVPSVAIREGVNKSLEIMEEHFKSLYEGANCDYFIYDSSKLGQLRTFATSSNIQIMVINIDAFRKSFVDPNKPDKANIIHREHDRMNGRRPIEFIQQTNPIVIIDEPQSVDRTDKAKEAIASLNPLCTLRYSATHVETYNLMYCLGPVDAYQKKLVKEIVVDSIKEAGNFNRPYIRLVSVKNSNGFQAVLELDIKNRSGVVQRKQKTVRVGQDLFDISGEREIYSGYIINNIDCYPGNEMVEFTNGSHLPLGMEMGNISGDDIKRGQISATIKHHLDRELRLVPQGIKVLSLFFIDRVDNYRIYDSNGNPQKGKYALMFEEEYSKLIKLPKYRTLFEDHNYMLNDDPSMVHDGYFSIDKKGRIKDTRGNTLADHDTYNLIMKEKEKLLSFETPLRFIFSHSALKEGWDNPNVFQICTLIEARETLTRRQKIGRGLRLCVNQEGERIFDPQINTLSVMANESFAEFAENLQSEMEAETGVKFGFIEKHAFAGISYTDDSGKIENLGYEASENLWGFLLEEDLIYTTGKVKLELKEQIANDTFQVPPEFEHVEQEIKQVIRQSLNKLPIRNHNNEVTAQLNKRVYLGPEFESLWNRIKFRTTYSVAMDIEKLVQECVDAINRMPAIPKVRLIQESARIDINQSGVSGELTSVKVLDQIDIKHSLPDILRYLQDETRLTRRTIVRILIEARRLEDFKNNPQKFMEAVSDIIKQRMKLMIADGIKYERVGNLEFYRQELFEMQELKGYLKSNAIKVEKSVYDYLILDSNTEKEFAQMLEQDDEVKVYTKLPPKFVIETPIGNYNPDWAVLVDKDGTEKLYFVVETKGSTDSGQLRLFENYKIECGKKHFAALETGVTYEVAKDYAEWKLGI</sequence>
<dbReference type="HOGENOM" id="CLU_011799_0_0_9"/>
<dbReference type="InterPro" id="IPR006935">
    <property type="entry name" value="Helicase/UvrB_N"/>
</dbReference>
<dbReference type="Pfam" id="PF04851">
    <property type="entry name" value="ResIII"/>
    <property type="match status" value="1"/>
</dbReference>
<dbReference type="EMBL" id="CP000448">
    <property type="protein sequence ID" value="ABI68850.1"/>
    <property type="molecule type" value="Genomic_DNA"/>
</dbReference>
<dbReference type="KEGG" id="swo:Swol_1547"/>
<dbReference type="RefSeq" id="WP_011640949.1">
    <property type="nucleotide sequence ID" value="NC_008346.1"/>
</dbReference>
<gene>
    <name evidence="3" type="ordered locus">Swol_1547</name>
</gene>